<gene>
    <name evidence="2" type="ORF">D9R14_19240</name>
</gene>
<dbReference type="OrthoDB" id="8480155at2"/>
<keyword evidence="1" id="KW-0732">Signal</keyword>
<evidence type="ECO:0000313" key="2">
    <source>
        <dbReference type="EMBL" id="RLP74196.1"/>
    </source>
</evidence>
<accession>A0A3L7A1M3</accession>
<evidence type="ECO:0000313" key="3">
    <source>
        <dbReference type="Proteomes" id="UP000269692"/>
    </source>
</evidence>
<sequence length="104" mass="11080">MRVQLALAAALAALPLLGGAASADVVWHPANGQSCRDVCGMKKMEPVSTGAWKNSQNLFYVCAANQNGEGWRPGFNLTPSWANVCMVPYGKQEVRASSYSCACQ</sequence>
<proteinExistence type="predicted"/>
<dbReference type="Proteomes" id="UP000269692">
    <property type="component" value="Unassembled WGS sequence"/>
</dbReference>
<dbReference type="RefSeq" id="WP_121624976.1">
    <property type="nucleotide sequence ID" value="NZ_JACIIW010000007.1"/>
</dbReference>
<feature type="chain" id="PRO_5017934790" evidence="1">
    <location>
        <begin position="24"/>
        <end position="104"/>
    </location>
</feature>
<protein>
    <submittedName>
        <fullName evidence="2">Uncharacterized protein</fullName>
    </submittedName>
</protein>
<feature type="signal peptide" evidence="1">
    <location>
        <begin position="1"/>
        <end position="23"/>
    </location>
</feature>
<evidence type="ECO:0000256" key="1">
    <source>
        <dbReference type="SAM" id="SignalP"/>
    </source>
</evidence>
<comment type="caution">
    <text evidence="2">The sequence shown here is derived from an EMBL/GenBank/DDBJ whole genome shotgun (WGS) entry which is preliminary data.</text>
</comment>
<reference evidence="2 3" key="1">
    <citation type="submission" date="2018-10" db="EMBL/GenBank/DDBJ databases">
        <title>Xanthobacter tagetidis genome sequencing and assembly.</title>
        <authorList>
            <person name="Maclea K.S."/>
            <person name="Goen A.E."/>
            <person name="Fatima S.A."/>
        </authorList>
    </citation>
    <scope>NUCLEOTIDE SEQUENCE [LARGE SCALE GENOMIC DNA]</scope>
    <source>
        <strain evidence="2 3">ATCC 700314</strain>
    </source>
</reference>
<keyword evidence="3" id="KW-1185">Reference proteome</keyword>
<organism evidence="2 3">
    <name type="scientific">Xanthobacter tagetidis</name>
    <dbReference type="NCBI Taxonomy" id="60216"/>
    <lineage>
        <taxon>Bacteria</taxon>
        <taxon>Pseudomonadati</taxon>
        <taxon>Pseudomonadota</taxon>
        <taxon>Alphaproteobacteria</taxon>
        <taxon>Hyphomicrobiales</taxon>
        <taxon>Xanthobacteraceae</taxon>
        <taxon>Xanthobacter</taxon>
    </lineage>
</organism>
<name>A0A3L7A1M3_9HYPH</name>
<dbReference type="AlphaFoldDB" id="A0A3L7A1M3"/>
<dbReference type="EMBL" id="RCTF01000020">
    <property type="protein sequence ID" value="RLP74196.1"/>
    <property type="molecule type" value="Genomic_DNA"/>
</dbReference>